<dbReference type="PANTHER" id="PTHR34876">
    <property type="match status" value="1"/>
</dbReference>
<reference evidence="2 3" key="1">
    <citation type="submission" date="2023-07" db="EMBL/GenBank/DDBJ databases">
        <title>Sequencing the genomes of 1000 actinobacteria strains.</title>
        <authorList>
            <person name="Klenk H.-P."/>
        </authorList>
    </citation>
    <scope>NUCLEOTIDE SEQUENCE [LARGE SCALE GENOMIC DNA]</scope>
    <source>
        <strain evidence="2 3">GD13</strain>
    </source>
</reference>
<dbReference type="PANTHER" id="PTHR34876:SF4">
    <property type="entry name" value="1,4-BETA-D-GLUCAN CELLOBIOHYDROLASE C-RELATED"/>
    <property type="match status" value="1"/>
</dbReference>
<dbReference type="Gene3D" id="3.20.20.40">
    <property type="entry name" value="1, 4-beta cellobiohydrolase"/>
    <property type="match status" value="1"/>
</dbReference>
<protein>
    <recommendedName>
        <fullName evidence="1">Glucanase</fullName>
        <ecNumber evidence="1">3.2.1.-</ecNumber>
    </recommendedName>
</protein>
<sequence length="416" mass="46130">MSKPRSSARLPLWIAALCSLAVAVPGTAVAAGATAPDSAETTAVRTADFRTADLTTADGAAPAAKLGPRQVGTRYPGKVGVGRWHTPVFGAYKQNPTNPLAGRTMGVYMGPQDQVWEPFTKTRGQQRTLLGKIALRPRTKWFGAWIRPNQIAASVRRHIENAQEGDPSVLVQMTAFALQPWYTEACNRAPNKAEQQYYKRWIRGFARGVGNTPTAIILQPDLPFVLCSPRPRVPYHLVTYAAKELSKRPNAAVYIDVGASDWPKNQPRLAANILKRAGVKHVRGFALNATHYAPTAWDVRHGTKVVKALNRMGIRNKKFVVNTSSNGKGFDFGNARGPHEDHANVCRTKRAKHCVTLGIPPTTAVAHAKWRLPRDVRVKARKHTDAYLWFGRPWLYMQNDPFQMQRALQLARTSPW</sequence>
<keyword evidence="1" id="KW-0378">Hydrolase</keyword>
<keyword evidence="1" id="KW-0624">Polysaccharide degradation</keyword>
<keyword evidence="3" id="KW-1185">Reference proteome</keyword>
<keyword evidence="1" id="KW-0326">Glycosidase</keyword>
<dbReference type="SUPFAM" id="SSF51989">
    <property type="entry name" value="Glycosyl hydrolases family 6, cellulases"/>
    <property type="match status" value="1"/>
</dbReference>
<evidence type="ECO:0000313" key="3">
    <source>
        <dbReference type="Proteomes" id="UP001240447"/>
    </source>
</evidence>
<dbReference type="InterPro" id="IPR036434">
    <property type="entry name" value="Beta_cellobiohydrolase_sf"/>
</dbReference>
<feature type="chain" id="PRO_5044995600" description="Glucanase" evidence="1">
    <location>
        <begin position="31"/>
        <end position="416"/>
    </location>
</feature>
<keyword evidence="1" id="KW-0732">Signal</keyword>
<dbReference type="Proteomes" id="UP001240447">
    <property type="component" value="Unassembled WGS sequence"/>
</dbReference>
<dbReference type="PRINTS" id="PR00733">
    <property type="entry name" value="GLHYDRLASE6"/>
</dbReference>
<gene>
    <name evidence="2" type="ORF">J2S59_000727</name>
</gene>
<dbReference type="RefSeq" id="WP_068118059.1">
    <property type="nucleotide sequence ID" value="NZ_CCXJ01000116.1"/>
</dbReference>
<keyword evidence="1" id="KW-0119">Carbohydrate metabolism</keyword>
<dbReference type="EC" id="3.2.1.-" evidence="1"/>
<organism evidence="2 3">
    <name type="scientific">Nocardioides massiliensis</name>
    <dbReference type="NCBI Taxonomy" id="1325935"/>
    <lineage>
        <taxon>Bacteria</taxon>
        <taxon>Bacillati</taxon>
        <taxon>Actinomycetota</taxon>
        <taxon>Actinomycetes</taxon>
        <taxon>Propionibacteriales</taxon>
        <taxon>Nocardioidaceae</taxon>
        <taxon>Nocardioides</taxon>
    </lineage>
</organism>
<evidence type="ECO:0000313" key="2">
    <source>
        <dbReference type="EMBL" id="MDP9820918.1"/>
    </source>
</evidence>
<feature type="signal peptide" evidence="1">
    <location>
        <begin position="1"/>
        <end position="30"/>
    </location>
</feature>
<comment type="similarity">
    <text evidence="1">Belongs to the glycosyl hydrolase family 6.</text>
</comment>
<dbReference type="EMBL" id="JAUSQM010000001">
    <property type="protein sequence ID" value="MDP9820918.1"/>
    <property type="molecule type" value="Genomic_DNA"/>
</dbReference>
<dbReference type="Pfam" id="PF01341">
    <property type="entry name" value="Glyco_hydro_6"/>
    <property type="match status" value="1"/>
</dbReference>
<evidence type="ECO:0000256" key="1">
    <source>
        <dbReference type="RuleBase" id="RU361186"/>
    </source>
</evidence>
<proteinExistence type="inferred from homology"/>
<comment type="caution">
    <text evidence="2">The sequence shown here is derived from an EMBL/GenBank/DDBJ whole genome shotgun (WGS) entry which is preliminary data.</text>
</comment>
<accession>A0ABT9NKH1</accession>
<name>A0ABT9NKH1_9ACTN</name>
<keyword evidence="1" id="KW-0136">Cellulose degradation</keyword>
<dbReference type="InterPro" id="IPR016288">
    <property type="entry name" value="Beta_cellobiohydrolase"/>
</dbReference>